<dbReference type="InterPro" id="IPR011009">
    <property type="entry name" value="Kinase-like_dom_sf"/>
</dbReference>
<keyword evidence="2 10" id="KW-0723">Serine/threonine-protein kinase</keyword>
<dbReference type="PROSITE" id="PS50011">
    <property type="entry name" value="PROTEIN_KINASE_DOM"/>
    <property type="match status" value="1"/>
</dbReference>
<evidence type="ECO:0000256" key="1">
    <source>
        <dbReference type="ARBA" id="ARBA00012444"/>
    </source>
</evidence>
<sequence length="401" mass="47159">MREMRDDVPSSKTRDLDQMEKSRSKPRMDRERDKDDKKERKMNVDMMEVIKAGSGFPRTRTKSGYADTLEKLRKEFYDRWQRSIPSDTEGLKDFDRTKTLGTGSFGRVFLVQHKQTRAFYAMKVIDKIRIIKLKQVEHTLYEKKILESARFPFLISLEFSFKDNSFIYLLMPFINGGEMFTHLRKSHKFDENLSKFYAAQVLLALEFLHYCDVLYRDLKPENILIDMKGYLKIADMGFCKIVKGRTWTLCGTPEYIAPEIILSKGYGKAVDWWSYGVLLFEMSAGFPPFTSSDPMKVYEKIISCKYKCPPFFTMELTDLIKNLLQIDLSRRFGNLRNGSADIKGHRWFHHTNFEGIYNRQVEPPYRPKIKGPADTSNFDDFSETDLVISEVNLFEEHFEKF</sequence>
<keyword evidence="3" id="KW-0808">Transferase</keyword>
<dbReference type="GO" id="GO:0005952">
    <property type="term" value="C:cAMP-dependent protein kinase complex"/>
    <property type="evidence" value="ECO:0007669"/>
    <property type="project" value="TreeGrafter"/>
</dbReference>
<dbReference type="InterPro" id="IPR008271">
    <property type="entry name" value="Ser/Thr_kinase_AS"/>
</dbReference>
<evidence type="ECO:0000259" key="13">
    <source>
        <dbReference type="PROSITE" id="PS51285"/>
    </source>
</evidence>
<dbReference type="EC" id="2.7.11.11" evidence="1"/>
<dbReference type="PROSITE" id="PS00107">
    <property type="entry name" value="PROTEIN_KINASE_ATP"/>
    <property type="match status" value="1"/>
</dbReference>
<keyword evidence="4 9" id="KW-0547">Nucleotide-binding</keyword>
<evidence type="ECO:0000256" key="11">
    <source>
        <dbReference type="SAM" id="MobiDB-lite"/>
    </source>
</evidence>
<evidence type="ECO:0000256" key="9">
    <source>
        <dbReference type="PROSITE-ProRule" id="PRU10141"/>
    </source>
</evidence>
<dbReference type="Pfam" id="PF00069">
    <property type="entry name" value="Pkinase"/>
    <property type="match status" value="1"/>
</dbReference>
<evidence type="ECO:0000256" key="5">
    <source>
        <dbReference type="ARBA" id="ARBA00022777"/>
    </source>
</evidence>
<dbReference type="PANTHER" id="PTHR24353:SF153">
    <property type="entry name" value="CAMP-DEPENDENT PROTEIN KINASE CATALYTIC SUBUNIT 1"/>
    <property type="match status" value="1"/>
</dbReference>
<keyword evidence="6 9" id="KW-0067">ATP-binding</keyword>
<dbReference type="PROSITE" id="PS51285">
    <property type="entry name" value="AGC_KINASE_CTER"/>
    <property type="match status" value="1"/>
</dbReference>
<proteinExistence type="inferred from homology"/>
<name>A0A9N9QFW4_9CUCU</name>
<dbReference type="InterPro" id="IPR000719">
    <property type="entry name" value="Prot_kinase_dom"/>
</dbReference>
<dbReference type="InterPro" id="IPR017441">
    <property type="entry name" value="Protein_kinase_ATP_BS"/>
</dbReference>
<evidence type="ECO:0000259" key="12">
    <source>
        <dbReference type="PROSITE" id="PS50011"/>
    </source>
</evidence>
<dbReference type="PROSITE" id="PS00108">
    <property type="entry name" value="PROTEIN_KINASE_ST"/>
    <property type="match status" value="1"/>
</dbReference>
<evidence type="ECO:0000256" key="7">
    <source>
        <dbReference type="ARBA" id="ARBA00047292"/>
    </source>
</evidence>
<accession>A0A9N9QFW4</accession>
<evidence type="ECO:0000256" key="3">
    <source>
        <dbReference type="ARBA" id="ARBA00022679"/>
    </source>
</evidence>
<feature type="domain" description="Protein kinase" evidence="12">
    <location>
        <begin position="94"/>
        <end position="348"/>
    </location>
</feature>
<evidence type="ECO:0000256" key="6">
    <source>
        <dbReference type="ARBA" id="ARBA00022840"/>
    </source>
</evidence>
<evidence type="ECO:0000256" key="2">
    <source>
        <dbReference type="ARBA" id="ARBA00022527"/>
    </source>
</evidence>
<evidence type="ECO:0000256" key="8">
    <source>
        <dbReference type="ARBA" id="ARBA00047454"/>
    </source>
</evidence>
<evidence type="ECO:0000313" key="14">
    <source>
        <dbReference type="EMBL" id="CAG9768705.1"/>
    </source>
</evidence>
<keyword evidence="5" id="KW-0418">Kinase</keyword>
<feature type="region of interest" description="Disordered" evidence="11">
    <location>
        <begin position="1"/>
        <end position="43"/>
    </location>
</feature>
<dbReference type="SUPFAM" id="SSF56112">
    <property type="entry name" value="Protein kinase-like (PK-like)"/>
    <property type="match status" value="1"/>
</dbReference>
<gene>
    <name evidence="14" type="ORF">CEUTPL_LOCUS9229</name>
</gene>
<evidence type="ECO:0000256" key="4">
    <source>
        <dbReference type="ARBA" id="ARBA00022741"/>
    </source>
</evidence>
<reference evidence="14" key="1">
    <citation type="submission" date="2022-01" db="EMBL/GenBank/DDBJ databases">
        <authorList>
            <person name="King R."/>
        </authorList>
    </citation>
    <scope>NUCLEOTIDE SEQUENCE</scope>
</reference>
<dbReference type="SMART" id="SM00133">
    <property type="entry name" value="S_TK_X"/>
    <property type="match status" value="1"/>
</dbReference>
<evidence type="ECO:0000313" key="15">
    <source>
        <dbReference type="Proteomes" id="UP001152799"/>
    </source>
</evidence>
<dbReference type="InterPro" id="IPR000961">
    <property type="entry name" value="AGC-kinase_C"/>
</dbReference>
<comment type="catalytic activity">
    <reaction evidence="8">
        <text>L-seryl-[protein] + ATP = O-phospho-L-seryl-[protein] + ADP + H(+)</text>
        <dbReference type="Rhea" id="RHEA:17989"/>
        <dbReference type="Rhea" id="RHEA-COMP:9863"/>
        <dbReference type="Rhea" id="RHEA-COMP:11604"/>
        <dbReference type="ChEBI" id="CHEBI:15378"/>
        <dbReference type="ChEBI" id="CHEBI:29999"/>
        <dbReference type="ChEBI" id="CHEBI:30616"/>
        <dbReference type="ChEBI" id="CHEBI:83421"/>
        <dbReference type="ChEBI" id="CHEBI:456216"/>
        <dbReference type="EC" id="2.7.11.11"/>
    </reaction>
</comment>
<dbReference type="PANTHER" id="PTHR24353">
    <property type="entry name" value="CYCLIC NUCLEOTIDE-DEPENDENT PROTEIN KINASE"/>
    <property type="match status" value="1"/>
</dbReference>
<feature type="binding site" evidence="9">
    <location>
        <position position="132"/>
    </location>
    <ligand>
        <name>ATP</name>
        <dbReference type="ChEBI" id="CHEBI:30616"/>
    </ligand>
</feature>
<dbReference type="GO" id="GO:0005524">
    <property type="term" value="F:ATP binding"/>
    <property type="evidence" value="ECO:0007669"/>
    <property type="project" value="UniProtKB-UniRule"/>
</dbReference>
<feature type="domain" description="AGC-kinase C-terminal" evidence="13">
    <location>
        <begin position="349"/>
        <end position="401"/>
    </location>
</feature>
<dbReference type="Gene3D" id="1.10.510.10">
    <property type="entry name" value="Transferase(Phosphotransferase) domain 1"/>
    <property type="match status" value="1"/>
</dbReference>
<comment type="similarity">
    <text evidence="10">Belongs to the protein kinase superfamily.</text>
</comment>
<dbReference type="Gene3D" id="3.30.200.20">
    <property type="entry name" value="Phosphorylase Kinase, domain 1"/>
    <property type="match status" value="1"/>
</dbReference>
<dbReference type="GO" id="GO:0005829">
    <property type="term" value="C:cytosol"/>
    <property type="evidence" value="ECO:0007669"/>
    <property type="project" value="TreeGrafter"/>
</dbReference>
<dbReference type="EMBL" id="OU892281">
    <property type="protein sequence ID" value="CAG9768705.1"/>
    <property type="molecule type" value="Genomic_DNA"/>
</dbReference>
<keyword evidence="15" id="KW-1185">Reference proteome</keyword>
<dbReference type="GO" id="GO:0004691">
    <property type="term" value="F:cAMP-dependent protein kinase activity"/>
    <property type="evidence" value="ECO:0007669"/>
    <property type="project" value="UniProtKB-EC"/>
</dbReference>
<dbReference type="SMART" id="SM00220">
    <property type="entry name" value="S_TKc"/>
    <property type="match status" value="1"/>
</dbReference>
<organism evidence="14 15">
    <name type="scientific">Ceutorhynchus assimilis</name>
    <name type="common">cabbage seed weevil</name>
    <dbReference type="NCBI Taxonomy" id="467358"/>
    <lineage>
        <taxon>Eukaryota</taxon>
        <taxon>Metazoa</taxon>
        <taxon>Ecdysozoa</taxon>
        <taxon>Arthropoda</taxon>
        <taxon>Hexapoda</taxon>
        <taxon>Insecta</taxon>
        <taxon>Pterygota</taxon>
        <taxon>Neoptera</taxon>
        <taxon>Endopterygota</taxon>
        <taxon>Coleoptera</taxon>
        <taxon>Polyphaga</taxon>
        <taxon>Cucujiformia</taxon>
        <taxon>Curculionidae</taxon>
        <taxon>Ceutorhynchinae</taxon>
        <taxon>Ceutorhynchus</taxon>
    </lineage>
</organism>
<dbReference type="GO" id="GO:0007476">
    <property type="term" value="P:imaginal disc-derived wing morphogenesis"/>
    <property type="evidence" value="ECO:0007669"/>
    <property type="project" value="UniProtKB-ARBA"/>
</dbReference>
<protein>
    <recommendedName>
        <fullName evidence="1">cAMP-dependent protein kinase</fullName>
        <ecNumber evidence="1">2.7.11.11</ecNumber>
    </recommendedName>
</protein>
<dbReference type="Proteomes" id="UP001152799">
    <property type="component" value="Chromosome 5"/>
</dbReference>
<evidence type="ECO:0000256" key="10">
    <source>
        <dbReference type="RuleBase" id="RU000304"/>
    </source>
</evidence>
<dbReference type="AlphaFoldDB" id="A0A9N9QFW4"/>
<dbReference type="FunFam" id="1.10.510.10:FF:000005">
    <property type="entry name" value="cAMP-dependent protein kinase catalytic subunit alpha"/>
    <property type="match status" value="1"/>
</dbReference>
<dbReference type="OrthoDB" id="63267at2759"/>
<dbReference type="GO" id="GO:0005634">
    <property type="term" value="C:nucleus"/>
    <property type="evidence" value="ECO:0007669"/>
    <property type="project" value="TreeGrafter"/>
</dbReference>
<comment type="catalytic activity">
    <reaction evidence="7">
        <text>L-threonyl-[protein] + ATP = O-phospho-L-threonyl-[protein] + ADP + H(+)</text>
        <dbReference type="Rhea" id="RHEA:46608"/>
        <dbReference type="Rhea" id="RHEA-COMP:11060"/>
        <dbReference type="Rhea" id="RHEA-COMP:11605"/>
        <dbReference type="ChEBI" id="CHEBI:15378"/>
        <dbReference type="ChEBI" id="CHEBI:30013"/>
        <dbReference type="ChEBI" id="CHEBI:30616"/>
        <dbReference type="ChEBI" id="CHEBI:61977"/>
        <dbReference type="ChEBI" id="CHEBI:456216"/>
        <dbReference type="EC" id="2.7.11.11"/>
    </reaction>
</comment>